<organism evidence="3 4">
    <name type="scientific">Bugula neritina</name>
    <name type="common">Brown bryozoan</name>
    <name type="synonym">Sertularia neritina</name>
    <dbReference type="NCBI Taxonomy" id="10212"/>
    <lineage>
        <taxon>Eukaryota</taxon>
        <taxon>Metazoa</taxon>
        <taxon>Spiralia</taxon>
        <taxon>Lophotrochozoa</taxon>
        <taxon>Bryozoa</taxon>
        <taxon>Gymnolaemata</taxon>
        <taxon>Cheilostomatida</taxon>
        <taxon>Flustrina</taxon>
        <taxon>Buguloidea</taxon>
        <taxon>Bugulidae</taxon>
        <taxon>Bugula</taxon>
    </lineage>
</organism>
<reference evidence="3" key="1">
    <citation type="submission" date="2020-06" db="EMBL/GenBank/DDBJ databases">
        <title>Draft genome of Bugula neritina, a colonial animal packing powerful symbionts and potential medicines.</title>
        <authorList>
            <person name="Rayko M."/>
        </authorList>
    </citation>
    <scope>NUCLEOTIDE SEQUENCE [LARGE SCALE GENOMIC DNA]</scope>
    <source>
        <strain evidence="3">Kwan_BN1</strain>
    </source>
</reference>
<evidence type="ECO:0000256" key="2">
    <source>
        <dbReference type="SAM" id="Phobius"/>
    </source>
</evidence>
<feature type="transmembrane region" description="Helical" evidence="2">
    <location>
        <begin position="963"/>
        <end position="983"/>
    </location>
</feature>
<evidence type="ECO:0000313" key="3">
    <source>
        <dbReference type="EMBL" id="KAF6033348.1"/>
    </source>
</evidence>
<feature type="compositionally biased region" description="Basic and acidic residues" evidence="1">
    <location>
        <begin position="302"/>
        <end position="312"/>
    </location>
</feature>
<keyword evidence="2" id="KW-0812">Transmembrane</keyword>
<keyword evidence="2" id="KW-0472">Membrane</keyword>
<evidence type="ECO:0000256" key="1">
    <source>
        <dbReference type="SAM" id="MobiDB-lite"/>
    </source>
</evidence>
<dbReference type="AlphaFoldDB" id="A0A7J7K6W5"/>
<protein>
    <submittedName>
        <fullName evidence="3">Uncharacterized protein</fullName>
    </submittedName>
</protein>
<keyword evidence="4" id="KW-1185">Reference proteome</keyword>
<feature type="compositionally biased region" description="Basic and acidic residues" evidence="1">
    <location>
        <begin position="720"/>
        <end position="734"/>
    </location>
</feature>
<feature type="region of interest" description="Disordered" evidence="1">
    <location>
        <begin position="297"/>
        <end position="324"/>
    </location>
</feature>
<comment type="caution">
    <text evidence="3">The sequence shown here is derived from an EMBL/GenBank/DDBJ whole genome shotgun (WGS) entry which is preliminary data.</text>
</comment>
<name>A0A7J7K6W5_BUGNE</name>
<evidence type="ECO:0000313" key="4">
    <source>
        <dbReference type="Proteomes" id="UP000593567"/>
    </source>
</evidence>
<accession>A0A7J7K6W5</accession>
<sequence length="1069" mass="122396">MMREHTMKEWIEEHHDEGAHHKGVDSREQGRHHEGVDSREHHDEGTYHEGVDKRKHHDEGAHYEGVDSREHHEEGTHHEGVDSREHHDEGAHYEGVDRREHRGEGTHHEGVDRRKHHEGGTHHEGVDRRVHHDEGAHYEGVDRREHHEGGTHHEGVDSREHFDGNMHIDERNKMKSVAENNFNKVNSLEHQNEEYYKSLHKEGHQSHEQLHGNKHTFGGVFHESLLESVPSNEEEYYMRKHENSIKSSNEVQGGADEIQHYPNHAQYPINEVESYVTKDKDAESVDVRSIYKDKMNYNNQHGDYKSPSEHELGQGATHHTGDEDPLSTHIAEAETLKEHHDTWNHNDYSGPHQDERWKYGNKNIKERQHTTFELVTLVITMKMKQQLLIDSWEPHDKHIDSHGHMIPSASNHYKSHDHQAADVPDSLIIEKLEKENKPQLINQELLAAASKSSRHKFDPVLYAKIGYWPFNHIEGDARQLYYAQWLKKHMDQLPGNKLSAEGIEQFLSKKLHGSYVPHHSEKVASKDPHAALLPGSISRDVEDYLPFGHHNTDSIPYVPQTVSLHTQSSREIRSHVAHAEHQSHLPNHHVSSIQHSPGMFGHDNANRQTNHEVDILESNSEPKTPQIHADENHHSIQNEEQDVALNPGYIDKSLSEDEIKSLFASDEHKQYNADVLGDIAKFNEFDVKKRNLSLVDASKSQNTSSDIKKSKDISPATDSVRSDHLTSSKEKYHTTEPLPTLETSKSIQSDVSTNKKTKLLKILQKYNSAKNHKTTQLLVYNHSQEELDGWLDEILDISSEPEVLSVALEMYGERKADQPPREDRPYPLTSQLLHSVRSRHKHTDSKLPPTYHLSRAHSQLTFKRQENDTVGAERDNASSVDIKTSKQEELQTATYTNNFLQDVSNVKHTLPNPKLSKSLDRVENDLLKYLITNLSVSLEKANEVTSSPNKTFVQQLISSKISFNWLIIGVCVTFSVTCLCLVYEWWNNMAGVEEEDGWLRSQYDEGESGDKRLTSLYSLQGDTLKKEVSRMIDDFGSASSCTSVRIPSSCRAAVLITVIKSSHRECDCT</sequence>
<feature type="region of interest" description="Disordered" evidence="1">
    <location>
        <begin position="696"/>
        <end position="749"/>
    </location>
</feature>
<gene>
    <name evidence="3" type="ORF">EB796_008342</name>
</gene>
<proteinExistence type="predicted"/>
<keyword evidence="2" id="KW-1133">Transmembrane helix</keyword>
<feature type="region of interest" description="Disordered" evidence="1">
    <location>
        <begin position="14"/>
        <end position="164"/>
    </location>
</feature>
<dbReference type="EMBL" id="VXIV02001374">
    <property type="protein sequence ID" value="KAF6033348.1"/>
    <property type="molecule type" value="Genomic_DNA"/>
</dbReference>
<dbReference type="Proteomes" id="UP000593567">
    <property type="component" value="Unassembled WGS sequence"/>
</dbReference>